<comment type="caution">
    <text evidence="1">The sequence shown here is derived from an EMBL/GenBank/DDBJ whole genome shotgun (WGS) entry which is preliminary data.</text>
</comment>
<name>K0SRG5_THAOC</name>
<accession>K0SRG5</accession>
<dbReference type="Proteomes" id="UP000266841">
    <property type="component" value="Unassembled WGS sequence"/>
</dbReference>
<organism evidence="1 2">
    <name type="scientific">Thalassiosira oceanica</name>
    <name type="common">Marine diatom</name>
    <dbReference type="NCBI Taxonomy" id="159749"/>
    <lineage>
        <taxon>Eukaryota</taxon>
        <taxon>Sar</taxon>
        <taxon>Stramenopiles</taxon>
        <taxon>Ochrophyta</taxon>
        <taxon>Bacillariophyta</taxon>
        <taxon>Coscinodiscophyceae</taxon>
        <taxon>Thalassiosirophycidae</taxon>
        <taxon>Thalassiosirales</taxon>
        <taxon>Thalassiosiraceae</taxon>
        <taxon>Thalassiosira</taxon>
    </lineage>
</organism>
<gene>
    <name evidence="1" type="ORF">THAOC_15725</name>
</gene>
<keyword evidence="2" id="KW-1185">Reference proteome</keyword>
<evidence type="ECO:0000313" key="1">
    <source>
        <dbReference type="EMBL" id="EJK63606.1"/>
    </source>
</evidence>
<sequence>MNRRRQNDAAAMDATLHDADSMDATLRRSSNRHGFLPCLDAPLRIFRYDDDRQKWREVRHYNEISRHDPFATLTTLLTTQRTDRRGSYPKARHYILNRDSECLQLHSLYR</sequence>
<dbReference type="AlphaFoldDB" id="K0SRG5"/>
<dbReference type="EMBL" id="AGNL01018129">
    <property type="protein sequence ID" value="EJK63606.1"/>
    <property type="molecule type" value="Genomic_DNA"/>
</dbReference>
<proteinExistence type="predicted"/>
<evidence type="ECO:0000313" key="2">
    <source>
        <dbReference type="Proteomes" id="UP000266841"/>
    </source>
</evidence>
<protein>
    <submittedName>
        <fullName evidence="1">Uncharacterized protein</fullName>
    </submittedName>
</protein>
<reference evidence="1 2" key="1">
    <citation type="journal article" date="2012" name="Genome Biol.">
        <title>Genome and low-iron response of an oceanic diatom adapted to chronic iron limitation.</title>
        <authorList>
            <person name="Lommer M."/>
            <person name="Specht M."/>
            <person name="Roy A.S."/>
            <person name="Kraemer L."/>
            <person name="Andreson R."/>
            <person name="Gutowska M.A."/>
            <person name="Wolf J."/>
            <person name="Bergner S.V."/>
            <person name="Schilhabel M.B."/>
            <person name="Klostermeier U.C."/>
            <person name="Beiko R.G."/>
            <person name="Rosenstiel P."/>
            <person name="Hippler M."/>
            <person name="Laroche J."/>
        </authorList>
    </citation>
    <scope>NUCLEOTIDE SEQUENCE [LARGE SCALE GENOMIC DNA]</scope>
    <source>
        <strain evidence="1 2">CCMP1005</strain>
    </source>
</reference>